<reference evidence="2" key="1">
    <citation type="journal article" date="2020" name="Stud. Mycol.">
        <title>101 Dothideomycetes genomes: a test case for predicting lifestyles and emergence of pathogens.</title>
        <authorList>
            <person name="Haridas S."/>
            <person name="Albert R."/>
            <person name="Binder M."/>
            <person name="Bloem J."/>
            <person name="Labutti K."/>
            <person name="Salamov A."/>
            <person name="Andreopoulos B."/>
            <person name="Baker S."/>
            <person name="Barry K."/>
            <person name="Bills G."/>
            <person name="Bluhm B."/>
            <person name="Cannon C."/>
            <person name="Castanera R."/>
            <person name="Culley D."/>
            <person name="Daum C."/>
            <person name="Ezra D."/>
            <person name="Gonzalez J."/>
            <person name="Henrissat B."/>
            <person name="Kuo A."/>
            <person name="Liang C."/>
            <person name="Lipzen A."/>
            <person name="Lutzoni F."/>
            <person name="Magnuson J."/>
            <person name="Mondo S."/>
            <person name="Nolan M."/>
            <person name="Ohm R."/>
            <person name="Pangilinan J."/>
            <person name="Park H.-J."/>
            <person name="Ramirez L."/>
            <person name="Alfaro M."/>
            <person name="Sun H."/>
            <person name="Tritt A."/>
            <person name="Yoshinaga Y."/>
            <person name="Zwiers L.-H."/>
            <person name="Turgeon B."/>
            <person name="Goodwin S."/>
            <person name="Spatafora J."/>
            <person name="Crous P."/>
            <person name="Grigoriev I."/>
        </authorList>
    </citation>
    <scope>NUCLEOTIDE SEQUENCE</scope>
    <source>
        <strain evidence="2">SCOH1-5</strain>
    </source>
</reference>
<evidence type="ECO:0000313" key="2">
    <source>
        <dbReference type="EMBL" id="KAF2210264.1"/>
    </source>
</evidence>
<dbReference type="AlphaFoldDB" id="A0A6A6FA18"/>
<dbReference type="Proteomes" id="UP000799539">
    <property type="component" value="Unassembled WGS sequence"/>
</dbReference>
<gene>
    <name evidence="2" type="ORF">CERZMDRAFT_86313</name>
</gene>
<dbReference type="OrthoDB" id="3644557at2759"/>
<proteinExistence type="predicted"/>
<keyword evidence="3" id="KW-1185">Reference proteome</keyword>
<protein>
    <submittedName>
        <fullName evidence="2">Uncharacterized protein</fullName>
    </submittedName>
</protein>
<accession>A0A6A6FA18</accession>
<evidence type="ECO:0000313" key="3">
    <source>
        <dbReference type="Proteomes" id="UP000799539"/>
    </source>
</evidence>
<feature type="region of interest" description="Disordered" evidence="1">
    <location>
        <begin position="1"/>
        <end position="28"/>
    </location>
</feature>
<organism evidence="2 3">
    <name type="scientific">Cercospora zeae-maydis SCOH1-5</name>
    <dbReference type="NCBI Taxonomy" id="717836"/>
    <lineage>
        <taxon>Eukaryota</taxon>
        <taxon>Fungi</taxon>
        <taxon>Dikarya</taxon>
        <taxon>Ascomycota</taxon>
        <taxon>Pezizomycotina</taxon>
        <taxon>Dothideomycetes</taxon>
        <taxon>Dothideomycetidae</taxon>
        <taxon>Mycosphaerellales</taxon>
        <taxon>Mycosphaerellaceae</taxon>
        <taxon>Cercospora</taxon>
    </lineage>
</organism>
<feature type="compositionally biased region" description="Low complexity" evidence="1">
    <location>
        <begin position="10"/>
        <end position="24"/>
    </location>
</feature>
<sequence length="156" mass="17614">MPSANHKQDPSSTHSPASPALTSPLPSPVKQIRTSNFQSIAHIRFHHGIINFSIHLTIRGRPTTLSHSSGLIHDRWSFESTIPLSDNTIRTRQQKKKCYSWSKDNVSGGAKVEDKKKHGRVVARIMGILLDFQGTRLERQEGWEEVMMPIVYIPIP</sequence>
<evidence type="ECO:0000256" key="1">
    <source>
        <dbReference type="SAM" id="MobiDB-lite"/>
    </source>
</evidence>
<name>A0A6A6FA18_9PEZI</name>
<dbReference type="EMBL" id="ML992682">
    <property type="protein sequence ID" value="KAF2210264.1"/>
    <property type="molecule type" value="Genomic_DNA"/>
</dbReference>